<dbReference type="STRING" id="544712.C6HNW9"/>
<name>C6HNW9_AJECH</name>
<protein>
    <submittedName>
        <fullName evidence="1">Uncharacterized protein</fullName>
    </submittedName>
</protein>
<reference evidence="2" key="1">
    <citation type="submission" date="2009-05" db="EMBL/GenBank/DDBJ databases">
        <title>The genome sequence of Ajellomyces capsulatus strain H143.</title>
        <authorList>
            <person name="Champion M."/>
            <person name="Cuomo C.A."/>
            <person name="Ma L.-J."/>
            <person name="Henn M.R."/>
            <person name="Sil A."/>
            <person name="Goldman B."/>
            <person name="Young S.K."/>
            <person name="Kodira C.D."/>
            <person name="Zeng Q."/>
            <person name="Koehrsen M."/>
            <person name="Alvarado L."/>
            <person name="Berlin A.M."/>
            <person name="Borenstein D."/>
            <person name="Chen Z."/>
            <person name="Engels R."/>
            <person name="Freedman E."/>
            <person name="Gellesch M."/>
            <person name="Goldberg J."/>
            <person name="Griggs A."/>
            <person name="Gujja S."/>
            <person name="Heiman D.I."/>
            <person name="Hepburn T.A."/>
            <person name="Howarth C."/>
            <person name="Jen D."/>
            <person name="Larson L."/>
            <person name="Lewis B."/>
            <person name="Mehta T."/>
            <person name="Park D."/>
            <person name="Pearson M."/>
            <person name="Roberts A."/>
            <person name="Saif S."/>
            <person name="Shea T.D."/>
            <person name="Shenoy N."/>
            <person name="Sisk P."/>
            <person name="Stolte C."/>
            <person name="Sykes S."/>
            <person name="Walk T."/>
            <person name="White J."/>
            <person name="Yandava C."/>
            <person name="Klein B."/>
            <person name="McEwen J.G."/>
            <person name="Puccia R."/>
            <person name="Goldman G.H."/>
            <person name="Felipe M.S."/>
            <person name="Nino-Vega G."/>
            <person name="San-Blas G."/>
            <person name="Taylor J.W."/>
            <person name="Mendoza L."/>
            <person name="Galagan J.E."/>
            <person name="Nusbaum C."/>
            <person name="Birren B.W."/>
        </authorList>
    </citation>
    <scope>NUCLEOTIDE SEQUENCE [LARGE SCALE GENOMIC DNA]</scope>
    <source>
        <strain evidence="2">H143</strain>
    </source>
</reference>
<evidence type="ECO:0000313" key="2">
    <source>
        <dbReference type="Proteomes" id="UP000002624"/>
    </source>
</evidence>
<dbReference type="Proteomes" id="UP000002624">
    <property type="component" value="Unassembled WGS sequence"/>
</dbReference>
<gene>
    <name evidence="1" type="ORF">HCDG_07900</name>
</gene>
<dbReference type="VEuPathDB" id="FungiDB:HCDG_07900"/>
<dbReference type="AlphaFoldDB" id="C6HNW9"/>
<accession>C6HNW9</accession>
<proteinExistence type="predicted"/>
<sequence length="217" mass="25676">MYKFSSKRLTSKMEITGVEPHEVIFREVLKRSEFSVVFLVVIRDTTCVMKVYHDHGPLIVTSRYRETNIYTCEVSAYRRLKEKGLCQQGLVPQFYGCIERLQPKLWQPNLSMFMNDELLPNAVLIEYIPECKCYSWTISRRTNAKMMLWIDFDRAQTYDDKADLTPWQQKMLKLEEQVVIEFGVAMDRLVALANTIGKICWDSTEYFSRLDRVVWQL</sequence>
<dbReference type="HOGENOM" id="CLU_076921_1_0_1"/>
<organism evidence="1 2">
    <name type="scientific">Ajellomyces capsulatus (strain H143)</name>
    <name type="common">Darling's disease fungus</name>
    <name type="synonym">Histoplasma capsulatum</name>
    <dbReference type="NCBI Taxonomy" id="544712"/>
    <lineage>
        <taxon>Eukaryota</taxon>
        <taxon>Fungi</taxon>
        <taxon>Dikarya</taxon>
        <taxon>Ascomycota</taxon>
        <taxon>Pezizomycotina</taxon>
        <taxon>Eurotiomycetes</taxon>
        <taxon>Eurotiomycetidae</taxon>
        <taxon>Onygenales</taxon>
        <taxon>Ajellomycetaceae</taxon>
        <taxon>Histoplasma</taxon>
    </lineage>
</organism>
<evidence type="ECO:0000313" key="1">
    <source>
        <dbReference type="EMBL" id="EER38165.1"/>
    </source>
</evidence>
<dbReference type="EMBL" id="GG692432">
    <property type="protein sequence ID" value="EER38165.1"/>
    <property type="molecule type" value="Genomic_DNA"/>
</dbReference>
<dbReference type="OMA" id="CEVSAYR"/>